<dbReference type="Proteomes" id="UP000030689">
    <property type="component" value="Unassembled WGS sequence"/>
</dbReference>
<dbReference type="EMBL" id="KI517384">
    <property type="protein sequence ID" value="ESQ56441.1"/>
    <property type="molecule type" value="Genomic_DNA"/>
</dbReference>
<keyword evidence="3" id="KW-1185">Reference proteome</keyword>
<evidence type="ECO:0000256" key="1">
    <source>
        <dbReference type="SAM" id="Phobius"/>
    </source>
</evidence>
<proteinExistence type="predicted"/>
<dbReference type="KEGG" id="eus:EUTSA_v100275450m"/>
<dbReference type="eggNOG" id="KOG1642">
    <property type="taxonomic scope" value="Eukaryota"/>
</dbReference>
<keyword evidence="1" id="KW-0812">Transmembrane</keyword>
<organism evidence="2 3">
    <name type="scientific">Eutrema salsugineum</name>
    <name type="common">Saltwater cress</name>
    <name type="synonym">Sisymbrium salsugineum</name>
    <dbReference type="NCBI Taxonomy" id="72664"/>
    <lineage>
        <taxon>Eukaryota</taxon>
        <taxon>Viridiplantae</taxon>
        <taxon>Streptophyta</taxon>
        <taxon>Embryophyta</taxon>
        <taxon>Tracheophyta</taxon>
        <taxon>Spermatophyta</taxon>
        <taxon>Magnoliopsida</taxon>
        <taxon>eudicotyledons</taxon>
        <taxon>Gunneridae</taxon>
        <taxon>Pentapetalae</taxon>
        <taxon>rosids</taxon>
        <taxon>malvids</taxon>
        <taxon>Brassicales</taxon>
        <taxon>Brassicaceae</taxon>
        <taxon>Eutremeae</taxon>
        <taxon>Eutrema</taxon>
    </lineage>
</organism>
<gene>
    <name evidence="2" type="ORF">EUTSA_v100275450mg</name>
</gene>
<feature type="non-terminal residue" evidence="2">
    <location>
        <position position="95"/>
    </location>
</feature>
<feature type="non-terminal residue" evidence="2">
    <location>
        <position position="1"/>
    </location>
</feature>
<sequence length="95" mass="10874">LQSKLRESMASFSSRRYLFLLLEVLFITFLYVSAFLPETEGLAGDNVVEVNRSQREFDYFALSLQWPGTYCRGTRHCCSKNACCRGSNSPTQFTI</sequence>
<keyword evidence="1" id="KW-1133">Transmembrane helix</keyword>
<keyword evidence="1" id="KW-0472">Membrane</keyword>
<evidence type="ECO:0000313" key="3">
    <source>
        <dbReference type="Proteomes" id="UP000030689"/>
    </source>
</evidence>
<dbReference type="GO" id="GO:0003723">
    <property type="term" value="F:RNA binding"/>
    <property type="evidence" value="ECO:0007669"/>
    <property type="project" value="InterPro"/>
</dbReference>
<dbReference type="AlphaFoldDB" id="V4P9T3"/>
<dbReference type="Gene3D" id="3.90.730.10">
    <property type="entry name" value="Ribonuclease T2-like"/>
    <property type="match status" value="1"/>
</dbReference>
<dbReference type="GO" id="GO:0033897">
    <property type="term" value="F:ribonuclease T2 activity"/>
    <property type="evidence" value="ECO:0007669"/>
    <property type="project" value="InterPro"/>
</dbReference>
<accession>V4P9T3</accession>
<dbReference type="SUPFAM" id="SSF55895">
    <property type="entry name" value="Ribonuclease Rh-like"/>
    <property type="match status" value="1"/>
</dbReference>
<evidence type="ECO:0000313" key="2">
    <source>
        <dbReference type="EMBL" id="ESQ56441.1"/>
    </source>
</evidence>
<feature type="transmembrane region" description="Helical" evidence="1">
    <location>
        <begin position="17"/>
        <end position="36"/>
    </location>
</feature>
<dbReference type="Gramene" id="ESQ56441">
    <property type="protein sequence ID" value="ESQ56441"/>
    <property type="gene ID" value="EUTSA_v100275450mg"/>
</dbReference>
<dbReference type="InterPro" id="IPR036430">
    <property type="entry name" value="RNase_T2-like_sf"/>
</dbReference>
<name>V4P9T3_EUTSA</name>
<reference evidence="2 3" key="1">
    <citation type="journal article" date="2013" name="Front. Plant Sci.">
        <title>The Reference Genome of the Halophytic Plant Eutrema salsugineum.</title>
        <authorList>
            <person name="Yang R."/>
            <person name="Jarvis D.E."/>
            <person name="Chen H."/>
            <person name="Beilstein M.A."/>
            <person name="Grimwood J."/>
            <person name="Jenkins J."/>
            <person name="Shu S."/>
            <person name="Prochnik S."/>
            <person name="Xin M."/>
            <person name="Ma C."/>
            <person name="Schmutz J."/>
            <person name="Wing R.A."/>
            <person name="Mitchell-Olds T."/>
            <person name="Schumaker K.S."/>
            <person name="Wang X."/>
        </authorList>
    </citation>
    <scope>NUCLEOTIDE SEQUENCE [LARGE SCALE GENOMIC DNA]</scope>
</reference>
<protein>
    <submittedName>
        <fullName evidence="2">Uncharacterized protein</fullName>
    </submittedName>
</protein>